<keyword evidence="2" id="KW-1185">Reference proteome</keyword>
<accession>A0AAD9KIX1</accession>
<dbReference type="Proteomes" id="UP001209878">
    <property type="component" value="Unassembled WGS sequence"/>
</dbReference>
<dbReference type="EMBL" id="JAODUO010001048">
    <property type="protein sequence ID" value="KAK2171600.1"/>
    <property type="molecule type" value="Genomic_DNA"/>
</dbReference>
<organism evidence="1 2">
    <name type="scientific">Ridgeia piscesae</name>
    <name type="common">Tubeworm</name>
    <dbReference type="NCBI Taxonomy" id="27915"/>
    <lineage>
        <taxon>Eukaryota</taxon>
        <taxon>Metazoa</taxon>
        <taxon>Spiralia</taxon>
        <taxon>Lophotrochozoa</taxon>
        <taxon>Annelida</taxon>
        <taxon>Polychaeta</taxon>
        <taxon>Sedentaria</taxon>
        <taxon>Canalipalpata</taxon>
        <taxon>Sabellida</taxon>
        <taxon>Siboglinidae</taxon>
        <taxon>Ridgeia</taxon>
    </lineage>
</organism>
<gene>
    <name evidence="1" type="ORF">NP493_1049g00039</name>
</gene>
<evidence type="ECO:0000313" key="1">
    <source>
        <dbReference type="EMBL" id="KAK2171600.1"/>
    </source>
</evidence>
<protein>
    <submittedName>
        <fullName evidence="1">Uncharacterized protein</fullName>
    </submittedName>
</protein>
<sequence length="109" mass="12594">MTMYNLSSFCVHSYWGITPICIMRLFAVRPSTEKCLSSIAFIIAYRYRSTNGITKLLIDVNNEHIIIIQGNPQHTLYSQFCLILQAILAQQSDCVSEKVPYSFLIWFHL</sequence>
<evidence type="ECO:0000313" key="2">
    <source>
        <dbReference type="Proteomes" id="UP001209878"/>
    </source>
</evidence>
<dbReference type="AlphaFoldDB" id="A0AAD9KIX1"/>
<proteinExistence type="predicted"/>
<reference evidence="1" key="1">
    <citation type="journal article" date="2023" name="Mol. Biol. Evol.">
        <title>Third-Generation Sequencing Reveals the Adaptive Role of the Epigenome in Three Deep-Sea Polychaetes.</title>
        <authorList>
            <person name="Perez M."/>
            <person name="Aroh O."/>
            <person name="Sun Y."/>
            <person name="Lan Y."/>
            <person name="Juniper S.K."/>
            <person name="Young C.R."/>
            <person name="Angers B."/>
            <person name="Qian P.Y."/>
        </authorList>
    </citation>
    <scope>NUCLEOTIDE SEQUENCE</scope>
    <source>
        <strain evidence="1">R07B-5</strain>
    </source>
</reference>
<name>A0AAD9KIX1_RIDPI</name>
<comment type="caution">
    <text evidence="1">The sequence shown here is derived from an EMBL/GenBank/DDBJ whole genome shotgun (WGS) entry which is preliminary data.</text>
</comment>